<evidence type="ECO:0000313" key="1">
    <source>
        <dbReference type="EMBL" id="PAX52040.1"/>
    </source>
</evidence>
<reference evidence="1 2" key="1">
    <citation type="submission" date="2017-08" db="EMBL/GenBank/DDBJ databases">
        <title>Draft genome sequence of filamentous cyanobacterium Calothrix elsteri CCALA 953.</title>
        <authorList>
            <person name="Gagunashvili A.N."/>
            <person name="Elster J."/>
            <person name="Andresson O.S."/>
        </authorList>
    </citation>
    <scope>NUCLEOTIDE SEQUENCE [LARGE SCALE GENOMIC DNA]</scope>
    <source>
        <strain evidence="1 2">CCALA 953</strain>
    </source>
</reference>
<dbReference type="AlphaFoldDB" id="A0A2A2TE60"/>
<organism evidence="1 2">
    <name type="scientific">Brunnivagina elsteri CCALA 953</name>
    <dbReference type="NCBI Taxonomy" id="987040"/>
    <lineage>
        <taxon>Bacteria</taxon>
        <taxon>Bacillati</taxon>
        <taxon>Cyanobacteriota</taxon>
        <taxon>Cyanophyceae</taxon>
        <taxon>Nostocales</taxon>
        <taxon>Calotrichaceae</taxon>
        <taxon>Brunnivagina</taxon>
    </lineage>
</organism>
<dbReference type="EMBL" id="NTFS01000291">
    <property type="protein sequence ID" value="PAX52040.1"/>
    <property type="molecule type" value="Genomic_DNA"/>
</dbReference>
<sequence length="82" mass="9091">MSIYSIRRKIKVVAKLGARKMLNNKHIKDWSCIVSEHMGHLSLPQAIGLATWSFGMVMTRSSSLTQVSNFIAKVNGEKALSS</sequence>
<comment type="caution">
    <text evidence="1">The sequence shown here is derived from an EMBL/GenBank/DDBJ whole genome shotgun (WGS) entry which is preliminary data.</text>
</comment>
<protein>
    <submittedName>
        <fullName evidence="1">Uncharacterized protein</fullName>
    </submittedName>
</protein>
<dbReference type="Proteomes" id="UP000218238">
    <property type="component" value="Unassembled WGS sequence"/>
</dbReference>
<proteinExistence type="predicted"/>
<keyword evidence="2" id="KW-1185">Reference proteome</keyword>
<gene>
    <name evidence="1" type="ORF">CK510_21450</name>
</gene>
<accession>A0A2A2TE60</accession>
<evidence type="ECO:0000313" key="2">
    <source>
        <dbReference type="Proteomes" id="UP000218238"/>
    </source>
</evidence>
<name>A0A2A2TE60_9CYAN</name>